<keyword evidence="2" id="KW-1185">Reference proteome</keyword>
<dbReference type="Proteomes" id="UP000187283">
    <property type="component" value="Unassembled WGS sequence"/>
</dbReference>
<dbReference type="InterPro" id="IPR027443">
    <property type="entry name" value="IPNS-like_sf"/>
</dbReference>
<dbReference type="Pfam" id="PF07350">
    <property type="entry name" value="Gig2-like"/>
    <property type="match status" value="1"/>
</dbReference>
<dbReference type="OrthoDB" id="8249012at2759"/>
<organism evidence="1 2">
    <name type="scientific">Smittium culicis</name>
    <dbReference type="NCBI Taxonomy" id="133412"/>
    <lineage>
        <taxon>Eukaryota</taxon>
        <taxon>Fungi</taxon>
        <taxon>Fungi incertae sedis</taxon>
        <taxon>Zoopagomycota</taxon>
        <taxon>Kickxellomycotina</taxon>
        <taxon>Harpellomycetes</taxon>
        <taxon>Harpellales</taxon>
        <taxon>Legeriomycetaceae</taxon>
        <taxon>Smittium</taxon>
    </lineage>
</organism>
<evidence type="ECO:0000313" key="2">
    <source>
        <dbReference type="Proteomes" id="UP000187283"/>
    </source>
</evidence>
<comment type="caution">
    <text evidence="1">The sequence shown here is derived from an EMBL/GenBank/DDBJ whole genome shotgun (WGS) entry which is preliminary data.</text>
</comment>
<reference evidence="1 2" key="1">
    <citation type="submission" date="2017-01" db="EMBL/GenBank/DDBJ databases">
        <authorList>
            <person name="Mah S.A."/>
            <person name="Swanson W.J."/>
            <person name="Moy G.W."/>
            <person name="Vacquier V.D."/>
        </authorList>
    </citation>
    <scope>NUCLEOTIDE SEQUENCE [LARGE SCALE GENOMIC DNA]</scope>
    <source>
        <strain evidence="1 2">GSMNP</strain>
    </source>
</reference>
<dbReference type="STRING" id="133412.A0A1R1X2P2"/>
<dbReference type="PANTHER" id="PTHR30613">
    <property type="entry name" value="UNCHARACTERIZED PROTEIN YBIU-RELATED"/>
    <property type="match status" value="1"/>
</dbReference>
<protein>
    <recommendedName>
        <fullName evidence="3">DUF1479-domain-containing protein</fullName>
    </recommendedName>
</protein>
<proteinExistence type="predicted"/>
<dbReference type="SUPFAM" id="SSF51197">
    <property type="entry name" value="Clavaminate synthase-like"/>
    <property type="match status" value="1"/>
</dbReference>
<dbReference type="Gene3D" id="2.60.120.330">
    <property type="entry name" value="B-lactam Antibiotic, Isopenicillin N Synthase, Chain"/>
    <property type="match status" value="1"/>
</dbReference>
<sequence length="442" mass="49712">MMSARKEGTIGSIFATSFKGELPARFAQLKKDISPSDPSVMHDAWQRLERAFQEEAPIIKSMGSKIIPQVNFKDIVDGNFPSDMKDEIKKRGCVVIRGVVSEDVANSYKQQVLDYIAAHPGEIPGFPDNDPQVWELYWSKAQVEARSNPNFLQATTALNRLWYAEEDSKVDLETNLTYCDRLRIRKPGDESFKLREHLDGGSVERWEDDNYRKCFSEILAGEWEKHDSYNVTHRLDAKMQLYDAPGGCEMFRTFQGWLSLSNAKSGCGSIRFCPLVKETTSAIIMRPLLQDLLETPSLGGAYPGTQIDIDPVLLPQITDICVPVPDIHPGDAVFWHCDLVHAVDLKCEQPTDSSVFYIPATPLCNINTSYINKQRETFRLGLTPPDFPGNNAEKNFTDRATPSDLSELGRLGMGFERLEPKHKLTKGAQAAIEEHNRTLGLN</sequence>
<accession>A0A1R1X2P2</accession>
<evidence type="ECO:0000313" key="1">
    <source>
        <dbReference type="EMBL" id="OMJ08881.1"/>
    </source>
</evidence>
<evidence type="ECO:0008006" key="3">
    <source>
        <dbReference type="Google" id="ProtNLM"/>
    </source>
</evidence>
<dbReference type="InterPro" id="IPR010856">
    <property type="entry name" value="Gig2-like"/>
</dbReference>
<dbReference type="EMBL" id="LSSN01005654">
    <property type="protein sequence ID" value="OMJ08881.1"/>
    <property type="molecule type" value="Genomic_DNA"/>
</dbReference>
<dbReference type="AlphaFoldDB" id="A0A1R1X2P2"/>
<name>A0A1R1X2P2_9FUNG</name>
<gene>
    <name evidence="1" type="ORF">AYI70_g11251</name>
</gene>
<dbReference type="PANTHER" id="PTHR30613:SF1">
    <property type="entry name" value="DUF1479 DOMAIN PROTEIN (AFU_ORTHOLOGUE AFUA_5G09280)"/>
    <property type="match status" value="1"/>
</dbReference>